<name>A0ABW2F476_9GAMM</name>
<keyword evidence="2" id="KW-1185">Reference proteome</keyword>
<comment type="caution">
    <text evidence="1">The sequence shown here is derived from an EMBL/GenBank/DDBJ whole genome shotgun (WGS) entry which is preliminary data.</text>
</comment>
<sequence length="84" mass="8814">MPRIIPALPATRRAFLFLEVGMSNPTLDAAISLLKSAASQRGAESIMTTDPDGNTLILIGAGEPDKTGRLAACQIELASKEESC</sequence>
<accession>A0ABW2F476</accession>
<evidence type="ECO:0000313" key="2">
    <source>
        <dbReference type="Proteomes" id="UP001596411"/>
    </source>
</evidence>
<organism evidence="1 2">
    <name type="scientific">Halomonas salifodinae</name>
    <dbReference type="NCBI Taxonomy" id="438745"/>
    <lineage>
        <taxon>Bacteria</taxon>
        <taxon>Pseudomonadati</taxon>
        <taxon>Pseudomonadota</taxon>
        <taxon>Gammaproteobacteria</taxon>
        <taxon>Oceanospirillales</taxon>
        <taxon>Halomonadaceae</taxon>
        <taxon>Halomonas</taxon>
    </lineage>
</organism>
<evidence type="ECO:0000313" key="1">
    <source>
        <dbReference type="EMBL" id="MFC7091913.1"/>
    </source>
</evidence>
<proteinExistence type="predicted"/>
<protein>
    <submittedName>
        <fullName evidence="1">Uncharacterized protein</fullName>
    </submittedName>
</protein>
<dbReference type="RefSeq" id="WP_346064110.1">
    <property type="nucleotide sequence ID" value="NZ_BAAADR010000045.1"/>
</dbReference>
<gene>
    <name evidence="1" type="ORF">ACFQH5_20425</name>
</gene>
<dbReference type="Proteomes" id="UP001596411">
    <property type="component" value="Unassembled WGS sequence"/>
</dbReference>
<dbReference type="EMBL" id="JBHSZP010000049">
    <property type="protein sequence ID" value="MFC7091913.1"/>
    <property type="molecule type" value="Genomic_DNA"/>
</dbReference>
<reference evidence="2" key="1">
    <citation type="journal article" date="2019" name="Int. J. Syst. Evol. Microbiol.">
        <title>The Global Catalogue of Microorganisms (GCM) 10K type strain sequencing project: providing services to taxonomists for standard genome sequencing and annotation.</title>
        <authorList>
            <consortium name="The Broad Institute Genomics Platform"/>
            <consortium name="The Broad Institute Genome Sequencing Center for Infectious Disease"/>
            <person name="Wu L."/>
            <person name="Ma J."/>
        </authorList>
    </citation>
    <scope>NUCLEOTIDE SEQUENCE [LARGE SCALE GENOMIC DNA]</scope>
    <source>
        <strain evidence="2">CGMCC 1.13666</strain>
    </source>
</reference>